<dbReference type="KEGG" id="noa:BKM31_41065"/>
<feature type="transmembrane region" description="Helical" evidence="1">
    <location>
        <begin position="101"/>
        <end position="118"/>
    </location>
</feature>
<dbReference type="Proteomes" id="UP000190797">
    <property type="component" value="Chromosome"/>
</dbReference>
<evidence type="ECO:0000313" key="2">
    <source>
        <dbReference type="EMBL" id="AQZ66999.1"/>
    </source>
</evidence>
<feature type="transmembrane region" description="Helical" evidence="1">
    <location>
        <begin position="75"/>
        <end position="94"/>
    </location>
</feature>
<proteinExistence type="predicted"/>
<sequence>MEVFIHLYGPEDDFSGAGAMFLAPFPAGMILGWVVGLPRWWLIAVAAPFVNMAIIVLGLRGLTVPELMELGSLPGSLMFAAIGAGGHIAATAMLGQVDRTLRLSVIGALVVGFAGMSWNTDAIREAARAQRLAHSGIPLIGLGSQQYRPVHLAEWFGEWEAGPPSIELSYARLRDRAEIQLYVMPGTVGVPQTACSEPLPDVANRRDVSGSCRQVSTDVWVRTESAGTRVFAKHENALVQVASDRVSEADLLLILPTLRRTTAEELAAIGEI</sequence>
<gene>
    <name evidence="2" type="ORF">BKM31_41065</name>
</gene>
<dbReference type="AlphaFoldDB" id="A0A1V0A9Z7"/>
<keyword evidence="1" id="KW-0812">Transmembrane</keyword>
<feature type="transmembrane region" description="Helical" evidence="1">
    <location>
        <begin position="14"/>
        <end position="34"/>
    </location>
</feature>
<organism evidence="2 3">
    <name type="scientific">[Actinomadura] parvosata subsp. kistnae</name>
    <dbReference type="NCBI Taxonomy" id="1909395"/>
    <lineage>
        <taxon>Bacteria</taxon>
        <taxon>Bacillati</taxon>
        <taxon>Actinomycetota</taxon>
        <taxon>Actinomycetes</taxon>
        <taxon>Streptosporangiales</taxon>
        <taxon>Streptosporangiaceae</taxon>
        <taxon>Nonomuraea</taxon>
    </lineage>
</organism>
<protein>
    <submittedName>
        <fullName evidence="2">Uncharacterized protein</fullName>
    </submittedName>
</protein>
<keyword evidence="1" id="KW-1133">Transmembrane helix</keyword>
<dbReference type="EMBL" id="CP017717">
    <property type="protein sequence ID" value="AQZ66999.1"/>
    <property type="molecule type" value="Genomic_DNA"/>
</dbReference>
<keyword evidence="3" id="KW-1185">Reference proteome</keyword>
<evidence type="ECO:0000313" key="3">
    <source>
        <dbReference type="Proteomes" id="UP000190797"/>
    </source>
</evidence>
<reference evidence="3" key="1">
    <citation type="journal article" date="2017" name="Med. Chem. Commun.">
        <title>Nonomuraea sp. ATCC 55076 harbours the largest actinomycete chromosome to date and the kistamicin biosynthetic gene cluster.</title>
        <authorList>
            <person name="Nazari B."/>
            <person name="Forneris C.C."/>
            <person name="Gibson M.I."/>
            <person name="Moon K."/>
            <person name="Schramma K.R."/>
            <person name="Seyedsayamdost M.R."/>
        </authorList>
    </citation>
    <scope>NUCLEOTIDE SEQUENCE [LARGE SCALE GENOMIC DNA]</scope>
    <source>
        <strain evidence="3">ATCC 55076</strain>
    </source>
</reference>
<accession>A0A1V0A9Z7</accession>
<name>A0A1V0A9Z7_9ACTN</name>
<evidence type="ECO:0000256" key="1">
    <source>
        <dbReference type="SAM" id="Phobius"/>
    </source>
</evidence>
<keyword evidence="1" id="KW-0472">Membrane</keyword>
<feature type="transmembrane region" description="Helical" evidence="1">
    <location>
        <begin position="41"/>
        <end position="63"/>
    </location>
</feature>